<gene>
    <name evidence="1" type="ordered locus">Cag_0120</name>
</gene>
<dbReference type="AlphaFoldDB" id="Q3AUC7"/>
<sequence>MEVVAKSKAHVVLDACFQESGQFFTDHERLMRCNPFCSNVRYLPAHNIFQWIFQVDDPRNNPFMAIFFVRQQEHPFSLDDEYGKNFVEKRIKNRERYNGNGKRIYWEPVQEPPADVVLPKPAENGRSFVGTASSDICLLHHHDNKTSVYFDTNITMDFDISFPLNLMPEGVLRFMTEAVMSQVMQQATEAMLCKVQADMGCASSGLLPTE</sequence>
<evidence type="ECO:0000313" key="1">
    <source>
        <dbReference type="EMBL" id="ABB27398.1"/>
    </source>
</evidence>
<proteinExistence type="predicted"/>
<dbReference type="EMBL" id="CP000108">
    <property type="protein sequence ID" value="ABB27398.1"/>
    <property type="molecule type" value="Genomic_DNA"/>
</dbReference>
<organism evidence="1">
    <name type="scientific">Chlorobium chlorochromatii (strain CaD3)</name>
    <dbReference type="NCBI Taxonomy" id="340177"/>
    <lineage>
        <taxon>Bacteria</taxon>
        <taxon>Pseudomonadati</taxon>
        <taxon>Chlorobiota</taxon>
        <taxon>Chlorobiia</taxon>
        <taxon>Chlorobiales</taxon>
        <taxon>Chlorobiaceae</taxon>
        <taxon>Chlorobium/Pelodictyon group</taxon>
        <taxon>Chlorobium</taxon>
    </lineage>
</organism>
<dbReference type="eggNOG" id="ENOG502ZJSC">
    <property type="taxonomic scope" value="Bacteria"/>
</dbReference>
<reference evidence="1" key="1">
    <citation type="submission" date="2005-08" db="EMBL/GenBank/DDBJ databases">
        <title>Complete sequence of Chlorobium chlorochromatii CaD3.</title>
        <authorList>
            <person name="Copeland A."/>
            <person name="Lucas S."/>
            <person name="Lapidus A."/>
            <person name="Barry K."/>
            <person name="Detter J.C."/>
            <person name="Glavina T."/>
            <person name="Hammon N."/>
            <person name="Israni S."/>
            <person name="Pitluck S."/>
            <person name="Bryant D."/>
            <person name="Schmutz J."/>
            <person name="Larimer F."/>
            <person name="Land M."/>
            <person name="Kyrpides N."/>
            <person name="Ivanova N."/>
            <person name="Richardson P."/>
        </authorList>
    </citation>
    <scope>NUCLEOTIDE SEQUENCE [LARGE SCALE GENOMIC DNA]</scope>
    <source>
        <strain evidence="1">CaD3</strain>
    </source>
</reference>
<dbReference type="OrthoDB" id="597386at2"/>
<dbReference type="HOGENOM" id="CLU_1346900_0_0_10"/>
<protein>
    <recommendedName>
        <fullName evidence="2">DUF1997 domain-containing protein</fullName>
    </recommendedName>
</protein>
<dbReference type="KEGG" id="cch:Cag_0120"/>
<evidence type="ECO:0008006" key="2">
    <source>
        <dbReference type="Google" id="ProtNLM"/>
    </source>
</evidence>
<name>Q3AUC7_CHLCH</name>
<accession>Q3AUC7</accession>